<evidence type="ECO:0000313" key="7">
    <source>
        <dbReference type="EMBL" id="EIY70337.1"/>
    </source>
</evidence>
<feature type="transmembrane region" description="Helical" evidence="5">
    <location>
        <begin position="137"/>
        <end position="157"/>
    </location>
</feature>
<dbReference type="AlphaFoldDB" id="I8Z616"/>
<reference evidence="7 8" key="1">
    <citation type="submission" date="2012-02" db="EMBL/GenBank/DDBJ databases">
        <title>The Genome Sequence of Bacteroides salyersiae CL02T12C01.</title>
        <authorList>
            <consortium name="The Broad Institute Genome Sequencing Platform"/>
            <person name="Earl A."/>
            <person name="Ward D."/>
            <person name="Feldgarden M."/>
            <person name="Gevers D."/>
            <person name="Zitomersky N.L."/>
            <person name="Coyne M.J."/>
            <person name="Comstock L.E."/>
            <person name="Young S.K."/>
            <person name="Zeng Q."/>
            <person name="Gargeya S."/>
            <person name="Fitzgerald M."/>
            <person name="Haas B."/>
            <person name="Abouelleil A."/>
            <person name="Alvarado L."/>
            <person name="Arachchi H.M."/>
            <person name="Berlin A."/>
            <person name="Chapman S.B."/>
            <person name="Gearin G."/>
            <person name="Goldberg J."/>
            <person name="Griggs A."/>
            <person name="Gujja S."/>
            <person name="Hansen M."/>
            <person name="Heiman D."/>
            <person name="Howarth C."/>
            <person name="Larimer J."/>
            <person name="Lui A."/>
            <person name="MacDonald P.J.P."/>
            <person name="McCowen C."/>
            <person name="Montmayeur A."/>
            <person name="Murphy C."/>
            <person name="Neiman D."/>
            <person name="Pearson M."/>
            <person name="Priest M."/>
            <person name="Roberts A."/>
            <person name="Saif S."/>
            <person name="Shea T."/>
            <person name="Sisk P."/>
            <person name="Stolte C."/>
            <person name="Sykes S."/>
            <person name="Wortman J."/>
            <person name="Nusbaum C."/>
            <person name="Birren B."/>
        </authorList>
    </citation>
    <scope>NUCLEOTIDE SEQUENCE [LARGE SCALE GENOMIC DNA]</scope>
    <source>
        <strain evidence="7 8">CL02T12C01</strain>
    </source>
</reference>
<dbReference type="InterPro" id="IPR051533">
    <property type="entry name" value="WaaL-like"/>
</dbReference>
<feature type="transmembrane region" description="Helical" evidence="5">
    <location>
        <begin position="83"/>
        <end position="102"/>
    </location>
</feature>
<dbReference type="EMBL" id="AGXV01000004">
    <property type="protein sequence ID" value="EIY70337.1"/>
    <property type="molecule type" value="Genomic_DNA"/>
</dbReference>
<sequence length="591" mass="67809">MYLFNSPDIILMKNCIETSLQHNHDISFKIIFVCISFLFIGTVYFIPDWCADRFHTPILLWIGCLLGILGIIISILEYQGMIFHIPVSLIALYLCWGISWVLTSSLNYNSVSLFFTDNMVLLLLYYYFANHSYYSPFYFLLISLAGSVCLIAFLQLFGIFSSYSSTFVITATFDNPAGISAVLAALLPFTFYFFSSRSKLSRNMSIIICVMVVISIILSNARAAILAMIAIFLGYFLKRKLLFVCCVGLLLVLLYLMKPDSANGRLLIWRCCAQTIIDNPLLGAGEFTAWYMLDQACFLTKHSNELWAILLSDNIRHPFNEYLEVVAERGIIGFIPIIGIIVYSINSYYGHSTREQKSAFWSLVAIAICSFFSYSFEYEIVRVVFISSFFILILHPLISDNRRIVKVKVHRWIVFFLSTILLINTFYQGFYDIKWTDLLKSENPCDVKNMCGYEELYQNSFLGQQSAFLYNYGVVLHQAGEYRKSNDILLKCSKKMNDYDVQLLQGYNYLEMENMHCAEGYFKTASNIIPCRLLPLYELFRIYVATGRDDLALETAQNIINMPVKIVSAKTNFIKKRVSNYLKQAKKGGVL</sequence>
<evidence type="ECO:0000256" key="1">
    <source>
        <dbReference type="ARBA" id="ARBA00004141"/>
    </source>
</evidence>
<dbReference type="HOGENOM" id="CLU_030792_1_0_10"/>
<dbReference type="InterPro" id="IPR011990">
    <property type="entry name" value="TPR-like_helical_dom_sf"/>
</dbReference>
<keyword evidence="8" id="KW-1185">Reference proteome</keyword>
<evidence type="ECO:0000256" key="2">
    <source>
        <dbReference type="ARBA" id="ARBA00022692"/>
    </source>
</evidence>
<dbReference type="GO" id="GO:0016020">
    <property type="term" value="C:membrane"/>
    <property type="evidence" value="ECO:0007669"/>
    <property type="project" value="UniProtKB-SubCell"/>
</dbReference>
<dbReference type="Gene3D" id="1.25.40.10">
    <property type="entry name" value="Tetratricopeptide repeat domain"/>
    <property type="match status" value="1"/>
</dbReference>
<feature type="transmembrane region" description="Helical" evidence="5">
    <location>
        <begin position="26"/>
        <end position="46"/>
    </location>
</feature>
<feature type="transmembrane region" description="Helical" evidence="5">
    <location>
        <begin position="108"/>
        <end position="128"/>
    </location>
</feature>
<evidence type="ECO:0000313" key="8">
    <source>
        <dbReference type="Proteomes" id="UP000005150"/>
    </source>
</evidence>
<evidence type="ECO:0000256" key="3">
    <source>
        <dbReference type="ARBA" id="ARBA00022989"/>
    </source>
</evidence>
<accession>I8Z616</accession>
<dbReference type="SUPFAM" id="SSF48452">
    <property type="entry name" value="TPR-like"/>
    <property type="match status" value="1"/>
</dbReference>
<comment type="caution">
    <text evidence="7">The sequence shown here is derived from an EMBL/GenBank/DDBJ whole genome shotgun (WGS) entry which is preliminary data.</text>
</comment>
<dbReference type="PANTHER" id="PTHR37422">
    <property type="entry name" value="TEICHURONIC ACID BIOSYNTHESIS PROTEIN TUAE"/>
    <property type="match status" value="1"/>
</dbReference>
<dbReference type="InterPro" id="IPR007016">
    <property type="entry name" value="O-antigen_ligase-rel_domated"/>
</dbReference>
<keyword evidence="2 5" id="KW-0812">Transmembrane</keyword>
<feature type="transmembrane region" description="Helical" evidence="5">
    <location>
        <begin position="58"/>
        <end position="76"/>
    </location>
</feature>
<dbReference type="Pfam" id="PF04932">
    <property type="entry name" value="Wzy_C"/>
    <property type="match status" value="1"/>
</dbReference>
<dbReference type="PATRIC" id="fig|997887.3.peg.421"/>
<protein>
    <recommendedName>
        <fullName evidence="6">O-antigen ligase-related domain-containing protein</fullName>
    </recommendedName>
</protein>
<dbReference type="OrthoDB" id="1454576at2"/>
<feature type="transmembrane region" description="Helical" evidence="5">
    <location>
        <begin position="410"/>
        <end position="430"/>
    </location>
</feature>
<feature type="transmembrane region" description="Helical" evidence="5">
    <location>
        <begin position="241"/>
        <end position="257"/>
    </location>
</feature>
<feature type="domain" description="O-antigen ligase-related" evidence="6">
    <location>
        <begin position="208"/>
        <end position="336"/>
    </location>
</feature>
<feature type="transmembrane region" description="Helical" evidence="5">
    <location>
        <begin position="358"/>
        <end position="374"/>
    </location>
</feature>
<dbReference type="PANTHER" id="PTHR37422:SF13">
    <property type="entry name" value="LIPOPOLYSACCHARIDE BIOSYNTHESIS PROTEIN PA4999-RELATED"/>
    <property type="match status" value="1"/>
</dbReference>
<comment type="subcellular location">
    <subcellularLocation>
        <location evidence="1">Membrane</location>
        <topology evidence="1">Multi-pass membrane protein</topology>
    </subcellularLocation>
</comment>
<organism evidence="7 8">
    <name type="scientific">Bacteroides salyersiae CL02T12C01</name>
    <dbReference type="NCBI Taxonomy" id="997887"/>
    <lineage>
        <taxon>Bacteria</taxon>
        <taxon>Pseudomonadati</taxon>
        <taxon>Bacteroidota</taxon>
        <taxon>Bacteroidia</taxon>
        <taxon>Bacteroidales</taxon>
        <taxon>Bacteroidaceae</taxon>
        <taxon>Bacteroides</taxon>
    </lineage>
</organism>
<dbReference type="Proteomes" id="UP000005150">
    <property type="component" value="Unassembled WGS sequence"/>
</dbReference>
<proteinExistence type="predicted"/>
<name>I8Z616_9BACE</name>
<evidence type="ECO:0000256" key="5">
    <source>
        <dbReference type="SAM" id="Phobius"/>
    </source>
</evidence>
<keyword evidence="4 5" id="KW-0472">Membrane</keyword>
<evidence type="ECO:0000256" key="4">
    <source>
        <dbReference type="ARBA" id="ARBA00023136"/>
    </source>
</evidence>
<feature type="transmembrane region" description="Helical" evidence="5">
    <location>
        <begin position="380"/>
        <end position="398"/>
    </location>
</feature>
<evidence type="ECO:0000259" key="6">
    <source>
        <dbReference type="Pfam" id="PF04932"/>
    </source>
</evidence>
<feature type="transmembrane region" description="Helical" evidence="5">
    <location>
        <begin position="206"/>
        <end position="235"/>
    </location>
</feature>
<keyword evidence="3 5" id="KW-1133">Transmembrane helix</keyword>
<feature type="transmembrane region" description="Helical" evidence="5">
    <location>
        <begin position="177"/>
        <end position="194"/>
    </location>
</feature>
<gene>
    <name evidence="7" type="ORF">HMPREF1071_00400</name>
</gene>